<comment type="caution">
    <text evidence="11">The sequence shown here is derived from an EMBL/GenBank/DDBJ whole genome shotgun (WGS) entry which is preliminary data.</text>
</comment>
<feature type="repeat" description="TPR" evidence="8">
    <location>
        <begin position="225"/>
        <end position="258"/>
    </location>
</feature>
<dbReference type="Pfam" id="PF00515">
    <property type="entry name" value="TPR_1"/>
    <property type="match status" value="1"/>
</dbReference>
<evidence type="ECO:0000256" key="3">
    <source>
        <dbReference type="ARBA" id="ARBA00011970"/>
    </source>
</evidence>
<comment type="pathway">
    <text evidence="1">Protein modification; protein glycosylation.</text>
</comment>
<dbReference type="Gene3D" id="3.40.50.11380">
    <property type="match status" value="1"/>
</dbReference>
<accession>A0ABW7GUV8</accession>
<organism evidence="11 12">
    <name type="scientific">Pelomonas baiyunensis</name>
    <dbReference type="NCBI Taxonomy" id="3299026"/>
    <lineage>
        <taxon>Bacteria</taxon>
        <taxon>Pseudomonadati</taxon>
        <taxon>Pseudomonadota</taxon>
        <taxon>Betaproteobacteria</taxon>
        <taxon>Burkholderiales</taxon>
        <taxon>Sphaerotilaceae</taxon>
        <taxon>Roseateles</taxon>
    </lineage>
</organism>
<dbReference type="Proteomes" id="UP001606303">
    <property type="component" value="Unassembled WGS sequence"/>
</dbReference>
<dbReference type="PANTHER" id="PTHR44998:SF1">
    <property type="entry name" value="UDP-N-ACETYLGLUCOSAMINE--PEPTIDE N-ACETYLGLUCOSAMINYLTRANSFERASE 110 KDA SUBUNIT"/>
    <property type="match status" value="1"/>
</dbReference>
<proteinExistence type="inferred from homology"/>
<dbReference type="SMART" id="SM00028">
    <property type="entry name" value="TPR"/>
    <property type="match status" value="6"/>
</dbReference>
<feature type="compositionally biased region" description="Low complexity" evidence="9">
    <location>
        <begin position="14"/>
        <end position="27"/>
    </location>
</feature>
<protein>
    <recommendedName>
        <fullName evidence="3">protein O-GlcNAc transferase</fullName>
        <ecNumber evidence="3">2.4.1.255</ecNumber>
    </recommendedName>
</protein>
<evidence type="ECO:0000313" key="12">
    <source>
        <dbReference type="Proteomes" id="UP001606303"/>
    </source>
</evidence>
<dbReference type="RefSeq" id="WP_394381273.1">
    <property type="nucleotide sequence ID" value="NZ_JBIGIB010000001.1"/>
</dbReference>
<dbReference type="Pfam" id="PF13424">
    <property type="entry name" value="TPR_12"/>
    <property type="match status" value="1"/>
</dbReference>
<dbReference type="PANTHER" id="PTHR44998">
    <property type="match status" value="1"/>
</dbReference>
<comment type="similarity">
    <text evidence="2">Belongs to the glycosyltransferase 41 family. O-GlcNAc transferase subfamily.</text>
</comment>
<name>A0ABW7GUV8_9BURK</name>
<dbReference type="EC" id="2.4.1.255" evidence="3"/>
<evidence type="ECO:0000256" key="5">
    <source>
        <dbReference type="ARBA" id="ARBA00022679"/>
    </source>
</evidence>
<keyword evidence="4" id="KW-0328">Glycosyltransferase</keyword>
<gene>
    <name evidence="11" type="ORF">ACG01O_03055</name>
</gene>
<evidence type="ECO:0000256" key="2">
    <source>
        <dbReference type="ARBA" id="ARBA00005386"/>
    </source>
</evidence>
<keyword evidence="12" id="KW-1185">Reference proteome</keyword>
<dbReference type="InterPro" id="IPR029489">
    <property type="entry name" value="OGT/SEC/SPY_C"/>
</dbReference>
<feature type="domain" description="O-GlcNAc transferase C-terminal" evidence="10">
    <location>
        <begin position="334"/>
        <end position="486"/>
    </location>
</feature>
<reference evidence="11 12" key="1">
    <citation type="submission" date="2024-08" db="EMBL/GenBank/DDBJ databases">
        <authorList>
            <person name="Lu H."/>
        </authorList>
    </citation>
    <scope>NUCLEOTIDE SEQUENCE [LARGE SCALE GENOMIC DNA]</scope>
    <source>
        <strain evidence="11 12">BYS87W</strain>
    </source>
</reference>
<keyword evidence="7 8" id="KW-0802">TPR repeat</keyword>
<keyword evidence="5" id="KW-0808">Transferase</keyword>
<dbReference type="InterPro" id="IPR011990">
    <property type="entry name" value="TPR-like_helical_dom_sf"/>
</dbReference>
<feature type="repeat" description="TPR" evidence="8">
    <location>
        <begin position="191"/>
        <end position="224"/>
    </location>
</feature>
<dbReference type="Gene3D" id="1.25.40.10">
    <property type="entry name" value="Tetratricopeptide repeat domain"/>
    <property type="match status" value="2"/>
</dbReference>
<evidence type="ECO:0000256" key="9">
    <source>
        <dbReference type="SAM" id="MobiDB-lite"/>
    </source>
</evidence>
<dbReference type="EMBL" id="JBIGIB010000001">
    <property type="protein sequence ID" value="MFG6465581.1"/>
    <property type="molecule type" value="Genomic_DNA"/>
</dbReference>
<sequence>MSAPRPGSRPPSRPGSHPSSRAGSSAPLVQRAAALLAQGQAAEAAQLLTQAVTQHPADPEPWLQLGNLVAGAGHWATAERCYASRCKLPPAVAPAFYNWGVALTELGRHDEAATAYARALQLQPAYPAARHAVSLACQRRGAPAEALEHLNQALNADPGHALCRLERAGVWLKLGQWAAALEDLAGLPPSADVCNRRGIALKHLQRPAEALAAYDQALQLRPDMPEALNNRGNLRLLARQFTAALADLDRAAALQPDGDWLQGLRLYAALHLYQWPQFEAEVRALQTAVAQGRRVVQPLALQCVLDDPQAQLQAARLWAGHAFPPRGAWAPAPDAAPSDGRVRVAYLSRDFRPHPVAYLMAEVFELHDRQRFEVMALSYGPLGDDPLQQRLRAAFDRFDDVSHWTDAQVAQHARRLGVDIVVDLTGFTDGARSGILACRPAPVQMLYLGTLGTAGSPVVDYLLADATVVPPEGRQACDEAVIYLPSYQANDRQRPRPAAASREALGLPAEAFVFCCFNNPCKIVPTQFAAWAEILHAVPGSVLWVLDEDAHASGNLRAHAAAAGLAPERLVFAHRCGREAYLARLAAADLFLDTLPYNAGTTASDALWMGLPVLTQPGRSFPARVAASLLTAVGLPELIAADGASYVATAVRLAHDPAALAALRARLAAAVQDGGSALFDTPRFTRHLEAAYLEAHRRQQAGEPTRDLVVAPLP</sequence>
<evidence type="ECO:0000259" key="10">
    <source>
        <dbReference type="Pfam" id="PF13844"/>
    </source>
</evidence>
<evidence type="ECO:0000313" key="11">
    <source>
        <dbReference type="EMBL" id="MFG6465581.1"/>
    </source>
</evidence>
<keyword evidence="6" id="KW-0677">Repeat</keyword>
<dbReference type="SUPFAM" id="SSF48452">
    <property type="entry name" value="TPR-like"/>
    <property type="match status" value="1"/>
</dbReference>
<evidence type="ECO:0000256" key="1">
    <source>
        <dbReference type="ARBA" id="ARBA00004922"/>
    </source>
</evidence>
<evidence type="ECO:0000256" key="6">
    <source>
        <dbReference type="ARBA" id="ARBA00022737"/>
    </source>
</evidence>
<evidence type="ECO:0000256" key="8">
    <source>
        <dbReference type="PROSITE-ProRule" id="PRU00339"/>
    </source>
</evidence>
<dbReference type="PROSITE" id="PS50005">
    <property type="entry name" value="TPR"/>
    <property type="match status" value="3"/>
</dbReference>
<dbReference type="Gene3D" id="3.40.50.2000">
    <property type="entry name" value="Glycogen Phosphorylase B"/>
    <property type="match status" value="1"/>
</dbReference>
<evidence type="ECO:0000256" key="4">
    <source>
        <dbReference type="ARBA" id="ARBA00022676"/>
    </source>
</evidence>
<dbReference type="InterPro" id="IPR019734">
    <property type="entry name" value="TPR_rpt"/>
</dbReference>
<dbReference type="PROSITE" id="PS50293">
    <property type="entry name" value="TPR_REGION"/>
    <property type="match status" value="1"/>
</dbReference>
<dbReference type="SUPFAM" id="SSF53756">
    <property type="entry name" value="UDP-Glycosyltransferase/glycogen phosphorylase"/>
    <property type="match status" value="1"/>
</dbReference>
<dbReference type="Pfam" id="PF13844">
    <property type="entry name" value="Glyco_transf_41"/>
    <property type="match status" value="2"/>
</dbReference>
<feature type="domain" description="O-GlcNAc transferase C-terminal" evidence="10">
    <location>
        <begin position="499"/>
        <end position="687"/>
    </location>
</feature>
<feature type="region of interest" description="Disordered" evidence="9">
    <location>
        <begin position="1"/>
        <end position="27"/>
    </location>
</feature>
<evidence type="ECO:0000256" key="7">
    <source>
        <dbReference type="ARBA" id="ARBA00022803"/>
    </source>
</evidence>
<feature type="repeat" description="TPR" evidence="8">
    <location>
        <begin position="93"/>
        <end position="126"/>
    </location>
</feature>
<dbReference type="Pfam" id="PF14559">
    <property type="entry name" value="TPR_19"/>
    <property type="match status" value="1"/>
</dbReference>